<sequence>MASAHAARRPELPAHDPRPHAAPTALPGPLVIDFSRVVAGPICTQLLADLGARVIKIENPAGGDDMRHVRMAALGGESAAFLAFNRGKRSVALDLSRPEGRDVALALVRQADVLVENFSTGVMERLGLGYDAVAASNPRLVYCSISAYGRSGTYARRSGYDPVVQAESGLMSLNGFADGPPVRMGPPMIDISTGMMACNAVLAALLAREHTGLGQHAEVALFDNAAAISSMFGMSHLMNGETPTRFGQAPEGAAPVGLFQAADGPFYLTCVSDRLYRRLVVDVLARPDLADDPRFATNHDRATHRAELQIALDGIFATRSRAEWMARLQDANVPAGPVRTVAEAFASPEMIARGIASDIPHPSAGAIPNIAPPFRFSRTPTADPVAAPLLGQHTRTVLAELLGYDEARLNALAACGVFGNTTRQG</sequence>
<feature type="compositionally biased region" description="Basic and acidic residues" evidence="2">
    <location>
        <begin position="8"/>
        <end position="19"/>
    </location>
</feature>
<dbReference type="Gene3D" id="3.30.1540.10">
    <property type="entry name" value="formyl-coa transferase, domain 3"/>
    <property type="match status" value="1"/>
</dbReference>
<dbReference type="GO" id="GO:0008410">
    <property type="term" value="F:CoA-transferase activity"/>
    <property type="evidence" value="ECO:0007669"/>
    <property type="project" value="TreeGrafter"/>
</dbReference>
<dbReference type="InterPro" id="IPR003673">
    <property type="entry name" value="CoA-Trfase_fam_III"/>
</dbReference>
<evidence type="ECO:0000256" key="2">
    <source>
        <dbReference type="SAM" id="MobiDB-lite"/>
    </source>
</evidence>
<evidence type="ECO:0000313" key="3">
    <source>
        <dbReference type="EMBL" id="TXL72354.1"/>
    </source>
</evidence>
<dbReference type="Gene3D" id="3.40.50.10540">
    <property type="entry name" value="Crotonobetainyl-coa:carnitine coa-transferase, domain 1"/>
    <property type="match status" value="1"/>
</dbReference>
<dbReference type="OrthoDB" id="9781472at2"/>
<gene>
    <name evidence="3" type="ORF">FHP25_26105</name>
</gene>
<protein>
    <submittedName>
        <fullName evidence="3">CoA transferase</fullName>
    </submittedName>
</protein>
<name>A0A5C8PFS3_9HYPH</name>
<dbReference type="SUPFAM" id="SSF89796">
    <property type="entry name" value="CoA-transferase family III (CaiB/BaiF)"/>
    <property type="match status" value="1"/>
</dbReference>
<proteinExistence type="predicted"/>
<dbReference type="InterPro" id="IPR050483">
    <property type="entry name" value="CoA-transferase_III_domain"/>
</dbReference>
<accession>A0A5C8PFS3</accession>
<dbReference type="Pfam" id="PF02515">
    <property type="entry name" value="CoA_transf_3"/>
    <property type="match status" value="1"/>
</dbReference>
<evidence type="ECO:0000256" key="1">
    <source>
        <dbReference type="ARBA" id="ARBA00022679"/>
    </source>
</evidence>
<dbReference type="InterPro" id="IPR044855">
    <property type="entry name" value="CoA-Trfase_III_dom3_sf"/>
</dbReference>
<reference evidence="3 4" key="1">
    <citation type="submission" date="2019-06" db="EMBL/GenBank/DDBJ databases">
        <title>New taxonomy in bacterial strain CC-CFT640, isolated from vineyard.</title>
        <authorList>
            <person name="Lin S.-Y."/>
            <person name="Tsai C.-F."/>
            <person name="Young C.-C."/>
        </authorList>
    </citation>
    <scope>NUCLEOTIDE SEQUENCE [LARGE SCALE GENOMIC DNA]</scope>
    <source>
        <strain evidence="3 4">CC-CFT640</strain>
    </source>
</reference>
<feature type="region of interest" description="Disordered" evidence="2">
    <location>
        <begin position="1"/>
        <end position="22"/>
    </location>
</feature>
<keyword evidence="1 3" id="KW-0808">Transferase</keyword>
<keyword evidence="4" id="KW-1185">Reference proteome</keyword>
<dbReference type="PANTHER" id="PTHR48207:SF4">
    <property type="entry name" value="BLL6097 PROTEIN"/>
    <property type="match status" value="1"/>
</dbReference>
<dbReference type="InterPro" id="IPR023606">
    <property type="entry name" value="CoA-Trfase_III_dom_1_sf"/>
</dbReference>
<dbReference type="Proteomes" id="UP000321638">
    <property type="component" value="Unassembled WGS sequence"/>
</dbReference>
<dbReference type="AlphaFoldDB" id="A0A5C8PFS3"/>
<dbReference type="PANTHER" id="PTHR48207">
    <property type="entry name" value="SUCCINATE--HYDROXYMETHYLGLUTARATE COA-TRANSFERASE"/>
    <property type="match status" value="1"/>
</dbReference>
<evidence type="ECO:0000313" key="4">
    <source>
        <dbReference type="Proteomes" id="UP000321638"/>
    </source>
</evidence>
<dbReference type="EMBL" id="VDUZ01000034">
    <property type="protein sequence ID" value="TXL72354.1"/>
    <property type="molecule type" value="Genomic_DNA"/>
</dbReference>
<comment type="caution">
    <text evidence="3">The sequence shown here is derived from an EMBL/GenBank/DDBJ whole genome shotgun (WGS) entry which is preliminary data.</text>
</comment>
<organism evidence="3 4">
    <name type="scientific">Vineibacter terrae</name>
    <dbReference type="NCBI Taxonomy" id="2586908"/>
    <lineage>
        <taxon>Bacteria</taxon>
        <taxon>Pseudomonadati</taxon>
        <taxon>Pseudomonadota</taxon>
        <taxon>Alphaproteobacteria</taxon>
        <taxon>Hyphomicrobiales</taxon>
        <taxon>Vineibacter</taxon>
    </lineage>
</organism>